<dbReference type="Gene3D" id="3.30.66.10">
    <property type="entry name" value="DNA topoisomerase I domain"/>
    <property type="match status" value="1"/>
</dbReference>
<sequence length="464" mass="52147">MQTRSLTSARPKRRERRSPRREVRDGAAVVVRRRRVNLSIETVESVEIAREAGAAAASSPLTPSPIESAKSAGLRYVNDDEPGISRRKAGKGFKFLDPAGRAIKDEETLARIRRLAIPPAWTQVWICQSERGHIQATGRDARGRKQYRYHPRWREVRDETKYDRMLAFGAALPAIREATERDLALPGLPREKVLATVVRLLDETSIRIGNDEYARDNNSYGLTTLHDEHVEIHGDVIRFHFRGKSGKEHELTVKDRRLARIVKRCQDVPGHELFQYIDGDGHRQRIHSDDVNEYLRTLAGQEFTAKDFRTWTGTVLCASYFSEMEVASSARHMKKCVTQVIDMVSARLGNTRAVCQRCYIHPAVIRAFTEGAMQALLEAEEAAADAALAALRPEEAKMLRIVRGFSEREAVPLATRLGESVRAARAARRGTRPLPGSTARAGRTRKSVKPARAKPARKERRAAA</sequence>
<keyword evidence="4" id="KW-0799">Topoisomerase</keyword>
<dbReference type="RefSeq" id="WP_104978051.1">
    <property type="nucleotide sequence ID" value="NZ_CP012673.1"/>
</dbReference>
<dbReference type="Proteomes" id="UP000238348">
    <property type="component" value="Chromosome"/>
</dbReference>
<evidence type="ECO:0000256" key="5">
    <source>
        <dbReference type="ARBA" id="ARBA00023125"/>
    </source>
</evidence>
<evidence type="ECO:0000313" key="10">
    <source>
        <dbReference type="EMBL" id="AUX40206.1"/>
    </source>
</evidence>
<feature type="compositionally biased region" description="Basic residues" evidence="7">
    <location>
        <begin position="442"/>
        <end position="464"/>
    </location>
</feature>
<evidence type="ECO:0000256" key="4">
    <source>
        <dbReference type="ARBA" id="ARBA00023029"/>
    </source>
</evidence>
<dbReference type="InterPro" id="IPR001631">
    <property type="entry name" value="TopoI"/>
</dbReference>
<feature type="domain" description="DNA topoisomerase I catalytic core eukaryotic-type" evidence="8">
    <location>
        <begin position="153"/>
        <end position="370"/>
    </location>
</feature>
<dbReference type="InterPro" id="IPR013500">
    <property type="entry name" value="TopoI_cat_euk"/>
</dbReference>
<organism evidence="10 11">
    <name type="scientific">Sorangium cellulosum</name>
    <name type="common">Polyangium cellulosum</name>
    <dbReference type="NCBI Taxonomy" id="56"/>
    <lineage>
        <taxon>Bacteria</taxon>
        <taxon>Pseudomonadati</taxon>
        <taxon>Myxococcota</taxon>
        <taxon>Polyangia</taxon>
        <taxon>Polyangiales</taxon>
        <taxon>Polyangiaceae</taxon>
        <taxon>Sorangium</taxon>
    </lineage>
</organism>
<dbReference type="GO" id="GO:0003677">
    <property type="term" value="F:DNA binding"/>
    <property type="evidence" value="ECO:0007669"/>
    <property type="project" value="UniProtKB-KW"/>
</dbReference>
<evidence type="ECO:0000256" key="7">
    <source>
        <dbReference type="SAM" id="MobiDB-lite"/>
    </source>
</evidence>
<feature type="region of interest" description="Disordered" evidence="7">
    <location>
        <begin position="422"/>
        <end position="464"/>
    </location>
</feature>
<evidence type="ECO:0000259" key="8">
    <source>
        <dbReference type="Pfam" id="PF01028"/>
    </source>
</evidence>
<evidence type="ECO:0000256" key="1">
    <source>
        <dbReference type="ARBA" id="ARBA00000213"/>
    </source>
</evidence>
<dbReference type="InterPro" id="IPR011010">
    <property type="entry name" value="DNA_brk_join_enz"/>
</dbReference>
<evidence type="ECO:0000256" key="2">
    <source>
        <dbReference type="ARBA" id="ARBA00006645"/>
    </source>
</evidence>
<dbReference type="SUPFAM" id="SSF56349">
    <property type="entry name" value="DNA breaking-rejoining enzymes"/>
    <property type="match status" value="1"/>
</dbReference>
<dbReference type="InterPro" id="IPR014711">
    <property type="entry name" value="TopoI_cat_a-hlx-sub_euk"/>
</dbReference>
<evidence type="ECO:0000256" key="3">
    <source>
        <dbReference type="ARBA" id="ARBA00012891"/>
    </source>
</evidence>
<evidence type="ECO:0000256" key="6">
    <source>
        <dbReference type="ARBA" id="ARBA00023235"/>
    </source>
</evidence>
<dbReference type="PROSITE" id="PS52038">
    <property type="entry name" value="TOPO_IB_2"/>
    <property type="match status" value="1"/>
</dbReference>
<dbReference type="InterPro" id="IPR049331">
    <property type="entry name" value="Top1B_N_bact"/>
</dbReference>
<dbReference type="GO" id="GO:0006265">
    <property type="term" value="P:DNA topological change"/>
    <property type="evidence" value="ECO:0007669"/>
    <property type="project" value="InterPro"/>
</dbReference>
<dbReference type="AlphaFoldDB" id="A0A2L0ELN2"/>
<feature type="region of interest" description="Disordered" evidence="7">
    <location>
        <begin position="1"/>
        <end position="25"/>
    </location>
</feature>
<feature type="domain" description="DNA topoisomerase IB N-terminal" evidence="9">
    <location>
        <begin position="92"/>
        <end position="140"/>
    </location>
</feature>
<dbReference type="Pfam" id="PF21338">
    <property type="entry name" value="Top1B_N_bact"/>
    <property type="match status" value="1"/>
</dbReference>
<proteinExistence type="inferred from homology"/>
<dbReference type="GO" id="GO:0003917">
    <property type="term" value="F:DNA topoisomerase type I (single strand cut, ATP-independent) activity"/>
    <property type="evidence" value="ECO:0007669"/>
    <property type="project" value="UniProtKB-EC"/>
</dbReference>
<comment type="catalytic activity">
    <reaction evidence="1">
        <text>ATP-independent breakage of single-stranded DNA, followed by passage and rejoining.</text>
        <dbReference type="EC" id="5.6.2.1"/>
    </reaction>
</comment>
<dbReference type="InterPro" id="IPR035447">
    <property type="entry name" value="DNA_topo_I_N_sf"/>
</dbReference>
<name>A0A2L0ELN2_SORCE</name>
<gene>
    <name evidence="10" type="primary">topA</name>
    <name evidence="10" type="ORF">SOCE26_016050</name>
</gene>
<evidence type="ECO:0000313" key="11">
    <source>
        <dbReference type="Proteomes" id="UP000238348"/>
    </source>
</evidence>
<evidence type="ECO:0000259" key="9">
    <source>
        <dbReference type="Pfam" id="PF21338"/>
    </source>
</evidence>
<reference evidence="10 11" key="1">
    <citation type="submission" date="2015-09" db="EMBL/GenBank/DDBJ databases">
        <title>Sorangium comparison.</title>
        <authorList>
            <person name="Zaburannyi N."/>
            <person name="Bunk B."/>
            <person name="Overmann J."/>
            <person name="Mueller R."/>
        </authorList>
    </citation>
    <scope>NUCLEOTIDE SEQUENCE [LARGE SCALE GENOMIC DNA]</scope>
    <source>
        <strain evidence="10 11">So ce26</strain>
    </source>
</reference>
<keyword evidence="6 10" id="KW-0413">Isomerase</keyword>
<dbReference type="Pfam" id="PF01028">
    <property type="entry name" value="Topoisom_I"/>
    <property type="match status" value="1"/>
</dbReference>
<protein>
    <recommendedName>
        <fullName evidence="3">DNA topoisomerase</fullName>
        <ecNumber evidence="3">5.6.2.1</ecNumber>
    </recommendedName>
</protein>
<dbReference type="EC" id="5.6.2.1" evidence="3"/>
<dbReference type="Gene3D" id="1.10.132.120">
    <property type="match status" value="1"/>
</dbReference>
<dbReference type="SUPFAM" id="SSF55869">
    <property type="entry name" value="DNA topoisomerase I domain"/>
    <property type="match status" value="1"/>
</dbReference>
<accession>A0A2L0ELN2</accession>
<dbReference type="OrthoDB" id="9778962at2"/>
<dbReference type="EMBL" id="CP012673">
    <property type="protein sequence ID" value="AUX40206.1"/>
    <property type="molecule type" value="Genomic_DNA"/>
</dbReference>
<dbReference type="Gene3D" id="3.90.15.10">
    <property type="entry name" value="Topoisomerase I, Chain A, domain 3"/>
    <property type="match status" value="1"/>
</dbReference>
<dbReference type="PRINTS" id="PR00416">
    <property type="entry name" value="EUTPISMRASEI"/>
</dbReference>
<feature type="compositionally biased region" description="Basic residues" evidence="7">
    <location>
        <begin position="10"/>
        <end position="19"/>
    </location>
</feature>
<comment type="similarity">
    <text evidence="2">Belongs to the type IB topoisomerase family.</text>
</comment>
<keyword evidence="5" id="KW-0238">DNA-binding</keyword>